<dbReference type="RefSeq" id="WP_346762135.1">
    <property type="nucleotide sequence ID" value="NZ_JAUJEB010000011.1"/>
</dbReference>
<evidence type="ECO:0000256" key="1">
    <source>
        <dbReference type="SAM" id="Phobius"/>
    </source>
</evidence>
<feature type="domain" description="Protein FecR C-terminal" evidence="3">
    <location>
        <begin position="267"/>
        <end position="333"/>
    </location>
</feature>
<gene>
    <name evidence="4" type="ORF">QQ020_32300</name>
</gene>
<keyword evidence="1" id="KW-0472">Membrane</keyword>
<evidence type="ECO:0000259" key="3">
    <source>
        <dbReference type="Pfam" id="PF16344"/>
    </source>
</evidence>
<dbReference type="Proteomes" id="UP001172083">
    <property type="component" value="Unassembled WGS sequence"/>
</dbReference>
<dbReference type="PANTHER" id="PTHR30273:SF2">
    <property type="entry name" value="PROTEIN FECR"/>
    <property type="match status" value="1"/>
</dbReference>
<dbReference type="InterPro" id="IPR032508">
    <property type="entry name" value="FecR_C"/>
</dbReference>
<dbReference type="InterPro" id="IPR006860">
    <property type="entry name" value="FecR"/>
</dbReference>
<keyword evidence="5" id="KW-1185">Reference proteome</keyword>
<protein>
    <submittedName>
        <fullName evidence="4">FecR domain-containing protein</fullName>
    </submittedName>
</protein>
<keyword evidence="1" id="KW-1133">Transmembrane helix</keyword>
<dbReference type="PANTHER" id="PTHR30273">
    <property type="entry name" value="PERIPLASMIC SIGNAL SENSOR AND SIGMA FACTOR ACTIVATOR FECR-RELATED"/>
    <property type="match status" value="1"/>
</dbReference>
<organism evidence="4 5">
    <name type="scientific">Agaribacillus aureus</name>
    <dbReference type="NCBI Taxonomy" id="3051825"/>
    <lineage>
        <taxon>Bacteria</taxon>
        <taxon>Pseudomonadati</taxon>
        <taxon>Bacteroidota</taxon>
        <taxon>Cytophagia</taxon>
        <taxon>Cytophagales</taxon>
        <taxon>Splendidivirgaceae</taxon>
        <taxon>Agaribacillus</taxon>
    </lineage>
</organism>
<comment type="caution">
    <text evidence="4">The sequence shown here is derived from an EMBL/GenBank/DDBJ whole genome shotgun (WGS) entry which is preliminary data.</text>
</comment>
<dbReference type="Gene3D" id="3.55.50.30">
    <property type="match status" value="1"/>
</dbReference>
<feature type="transmembrane region" description="Helical" evidence="1">
    <location>
        <begin position="88"/>
        <end position="107"/>
    </location>
</feature>
<sequence>MFFEAIKRYFHNNTLPKETSEILKTIRKGEIEDEIKDGMDRLWGKEKPENQLEEAPDGKEMLENFHIKHMGYKPARSDRQPFLPLRPFLKVAAIIFIVVGVGAYFYVNQYNGGKNDQLGKNDIKLLNKAIPFGQKLTIKLSDGSTVKINSGSTLKYPESFKDGRREVYLEGEAFFEVQRDENRPFIVHSKKLETIVLGTSFNIRAYKEDEKVEVAVVTGKVKVKRESTDSDSEVVLLPSEMVIVDKLEMEKIEFTPEKVISWKDNIIHFEKASFEEVTKILERWYGVTFIMETGGVRGRFEGSFQNLSLEEVLKGLNYTTKFDFKIEGDVVHIY</sequence>
<dbReference type="Pfam" id="PF16344">
    <property type="entry name" value="FecR_C"/>
    <property type="match status" value="1"/>
</dbReference>
<proteinExistence type="predicted"/>
<name>A0ABT8LIM5_9BACT</name>
<keyword evidence="1" id="KW-0812">Transmembrane</keyword>
<dbReference type="EMBL" id="JAUJEB010000011">
    <property type="protein sequence ID" value="MDN5216797.1"/>
    <property type="molecule type" value="Genomic_DNA"/>
</dbReference>
<feature type="domain" description="FecR protein" evidence="2">
    <location>
        <begin position="133"/>
        <end position="222"/>
    </location>
</feature>
<accession>A0ABT8LIM5</accession>
<evidence type="ECO:0000259" key="2">
    <source>
        <dbReference type="Pfam" id="PF04773"/>
    </source>
</evidence>
<evidence type="ECO:0000313" key="5">
    <source>
        <dbReference type="Proteomes" id="UP001172083"/>
    </source>
</evidence>
<evidence type="ECO:0000313" key="4">
    <source>
        <dbReference type="EMBL" id="MDN5216797.1"/>
    </source>
</evidence>
<dbReference type="Pfam" id="PF04773">
    <property type="entry name" value="FecR"/>
    <property type="match status" value="1"/>
</dbReference>
<dbReference type="Gene3D" id="2.60.120.1440">
    <property type="match status" value="1"/>
</dbReference>
<reference evidence="4" key="1">
    <citation type="submission" date="2023-06" db="EMBL/GenBank/DDBJ databases">
        <title>Genomic of Agaribacillus aureum.</title>
        <authorList>
            <person name="Wang G."/>
        </authorList>
    </citation>
    <scope>NUCLEOTIDE SEQUENCE</scope>
    <source>
        <strain evidence="4">BMA12</strain>
    </source>
</reference>
<dbReference type="PIRSF" id="PIRSF018266">
    <property type="entry name" value="FecR"/>
    <property type="match status" value="1"/>
</dbReference>
<dbReference type="InterPro" id="IPR012373">
    <property type="entry name" value="Ferrdict_sens_TM"/>
</dbReference>